<dbReference type="Pfam" id="PF00656">
    <property type="entry name" value="Peptidase_C14"/>
    <property type="match status" value="1"/>
</dbReference>
<feature type="compositionally biased region" description="Basic and acidic residues" evidence="1">
    <location>
        <begin position="217"/>
        <end position="236"/>
    </location>
</feature>
<feature type="compositionally biased region" description="Gly residues" evidence="1">
    <location>
        <begin position="478"/>
        <end position="490"/>
    </location>
</feature>
<organism evidence="3 4">
    <name type="scientific">Streptomyces flaveolus</name>
    <dbReference type="NCBI Taxonomy" id="67297"/>
    <lineage>
        <taxon>Bacteria</taxon>
        <taxon>Bacillati</taxon>
        <taxon>Actinomycetota</taxon>
        <taxon>Actinomycetes</taxon>
        <taxon>Kitasatosporales</taxon>
        <taxon>Streptomycetaceae</taxon>
        <taxon>Streptomyces</taxon>
    </lineage>
</organism>
<sequence length="1140" mass="116916">MTGYDPRGQANRALLVGVSEYDLTEPPYGVPGDLPAVRHNLNRLRDALRRGRVFREREITVCRSPDQVDFGRALRTAADEAEGVLLLYFAGHGAIPSAGDELFLQMRNASVVAGGHAVFPGAEMFTTVLTVLAASEARRIVVVLDCCFAGNAAWIWETFRDKRRVLLLMSVQANHRTDAGDPHTPTPFTDELVALLDDGDEEVWFRGLADAVRARMTGDGHRTVRGDAWEPQSRTEPEEDVLLAAGASGGGAHGRFPWHRGAAPGRTHPAKRDPEGTGMTPPSGRRDDSGAGDGAGGGGGAEPVPGGAGKRGAGAGSSGRGGRQEGGERPPRSDAGDERLPGQGGGPGGGPVSGRDAEAGRGAEADGGTESGRGPVAGRGAESGGSVETGRTAESGVGAGAHGGVESGGGPEAGRGAEAGRGPEAGRSTDAGGGGAAGRGAASGRGSEAGRTPESGVGADANGGVESGVGTDANRGAESGGGEAGRGTGAGRRVDAAGVAGTGGRPEAGRDGSGRGDGRGRAYGRPGRRGSSAGGNRRGWAYGLPGRRAGSDGGSGASDTRAAGGLRAGRWPGRVGSGVLLLVFLAVVGIGSYRLVATTGDPSASCAPALELRVLTDPDLETTVRAAADAYLTSEENTTGDGCRRSGITVYSAGAADTVAALRKRTGAWQEPRDDDTNPQRDVGPQPDVWIPGSRADAARVAEGQDTDAVAVLEPDDEAFAYSPIVLAVPQDIAAESLDERSGPPLNRMIDDLLARRADAEVRRPDPEFTDTGLLATVGLHATTGTGTGDPRRAESRVAQPGPPSPTAADLLCALPDDDAVDDRTAALVPEFLMKSGVGCDSARRTPRMAQYPGDVPGLEPVFVRVRWQGADCDEAARDDAAGRFRTWLTGERGREAFARDGFRSATGSRALLDTTDVVGSVLRAPSPLTESAGRDAMEASLEGYRGAGGPGRVLFLLDSSGSMAGRWEGPSGGPGLLKQSLGGLGARDEYGVWAVYGEDGDPYDTLLSFGRHARKDAERTIDRAAGVRDAQADPYRALRAALDDMERRGADDERPGLIVYVTDDEDASRLTGDRLDDVLALARAVRVPVAMVSLTGGGCDPGKPDARISEASGGRCLDADDDLGAALHDEVARTGTGED</sequence>
<dbReference type="SUPFAM" id="SSF53300">
    <property type="entry name" value="vWA-like"/>
    <property type="match status" value="1"/>
</dbReference>
<feature type="compositionally biased region" description="Gly residues" evidence="1">
    <location>
        <begin position="431"/>
        <end position="443"/>
    </location>
</feature>
<feature type="region of interest" description="Disordered" evidence="1">
    <location>
        <begin position="666"/>
        <end position="688"/>
    </location>
</feature>
<gene>
    <name evidence="3" type="ORF">ABT322_06480</name>
</gene>
<evidence type="ECO:0000313" key="3">
    <source>
        <dbReference type="EMBL" id="MER6903426.1"/>
    </source>
</evidence>
<feature type="compositionally biased region" description="Gly residues" evidence="1">
    <location>
        <begin position="369"/>
        <end position="383"/>
    </location>
</feature>
<feature type="region of interest" description="Disordered" evidence="1">
    <location>
        <begin position="782"/>
        <end position="805"/>
    </location>
</feature>
<feature type="compositionally biased region" description="Basic and acidic residues" evidence="1">
    <location>
        <begin position="322"/>
        <end position="340"/>
    </location>
</feature>
<dbReference type="InterPro" id="IPR011600">
    <property type="entry name" value="Pept_C14_caspase"/>
</dbReference>
<feature type="region of interest" description="Disordered" evidence="1">
    <location>
        <begin position="217"/>
        <end position="563"/>
    </location>
</feature>
<evidence type="ECO:0000313" key="4">
    <source>
        <dbReference type="Proteomes" id="UP001490330"/>
    </source>
</evidence>
<evidence type="ECO:0000259" key="2">
    <source>
        <dbReference type="Pfam" id="PF00656"/>
    </source>
</evidence>
<accession>A0ABV1VAD4</accession>
<dbReference type="Proteomes" id="UP001490330">
    <property type="component" value="Unassembled WGS sequence"/>
</dbReference>
<feature type="compositionally biased region" description="Gly residues" evidence="1">
    <location>
        <begin position="291"/>
        <end position="321"/>
    </location>
</feature>
<protein>
    <submittedName>
        <fullName evidence="3">Substrate-binding domain-containing protein</fullName>
    </submittedName>
</protein>
<feature type="domain" description="Peptidase C14 caspase" evidence="2">
    <location>
        <begin position="12"/>
        <end position="217"/>
    </location>
</feature>
<feature type="compositionally biased region" description="Low complexity" evidence="1">
    <location>
        <begin position="420"/>
        <end position="430"/>
    </location>
</feature>
<keyword evidence="4" id="KW-1185">Reference proteome</keyword>
<dbReference type="EMBL" id="JBEPCV010000003">
    <property type="protein sequence ID" value="MER6903426.1"/>
    <property type="molecule type" value="Genomic_DNA"/>
</dbReference>
<dbReference type="RefSeq" id="WP_350717217.1">
    <property type="nucleotide sequence ID" value="NZ_JBEPCO010000006.1"/>
</dbReference>
<dbReference type="Pfam" id="PF13531">
    <property type="entry name" value="SBP_bac_11"/>
    <property type="match status" value="1"/>
</dbReference>
<dbReference type="InterPro" id="IPR036465">
    <property type="entry name" value="vWFA_dom_sf"/>
</dbReference>
<evidence type="ECO:0000256" key="1">
    <source>
        <dbReference type="SAM" id="MobiDB-lite"/>
    </source>
</evidence>
<reference evidence="3 4" key="1">
    <citation type="submission" date="2024-06" db="EMBL/GenBank/DDBJ databases">
        <title>The Natural Products Discovery Center: Release of the First 8490 Sequenced Strains for Exploring Actinobacteria Biosynthetic Diversity.</title>
        <authorList>
            <person name="Kalkreuter E."/>
            <person name="Kautsar S.A."/>
            <person name="Yang D."/>
            <person name="Bader C.D."/>
            <person name="Teijaro C.N."/>
            <person name="Fluegel L."/>
            <person name="Davis C.M."/>
            <person name="Simpson J.R."/>
            <person name="Lauterbach L."/>
            <person name="Steele A.D."/>
            <person name="Gui C."/>
            <person name="Meng S."/>
            <person name="Li G."/>
            <person name="Viehrig K."/>
            <person name="Ye F."/>
            <person name="Su P."/>
            <person name="Kiefer A.F."/>
            <person name="Nichols A."/>
            <person name="Cepeda A.J."/>
            <person name="Yan W."/>
            <person name="Fan B."/>
            <person name="Jiang Y."/>
            <person name="Adhikari A."/>
            <person name="Zheng C.-J."/>
            <person name="Schuster L."/>
            <person name="Cowan T.M."/>
            <person name="Smanski M.J."/>
            <person name="Chevrette M.G."/>
            <person name="De Carvalho L.P.S."/>
            <person name="Shen B."/>
        </authorList>
    </citation>
    <scope>NUCLEOTIDE SEQUENCE [LARGE SCALE GENOMIC DNA]</scope>
    <source>
        <strain evidence="3 4">NPDC000632</strain>
    </source>
</reference>
<comment type="caution">
    <text evidence="3">The sequence shown here is derived from an EMBL/GenBank/DDBJ whole genome shotgun (WGS) entry which is preliminary data.</text>
</comment>
<feature type="compositionally biased region" description="Basic and acidic residues" evidence="1">
    <location>
        <begin position="507"/>
        <end position="520"/>
    </location>
</feature>
<dbReference type="Gene3D" id="3.40.50.1460">
    <property type="match status" value="1"/>
</dbReference>
<feature type="compositionally biased region" description="Gly residues" evidence="1">
    <location>
        <begin position="342"/>
        <end position="352"/>
    </location>
</feature>
<dbReference type="Gene3D" id="3.40.50.410">
    <property type="entry name" value="von Willebrand factor, type A domain"/>
    <property type="match status" value="1"/>
</dbReference>
<name>A0ABV1VAD4_9ACTN</name>
<proteinExistence type="predicted"/>
<feature type="compositionally biased region" description="Gly residues" evidence="1">
    <location>
        <begin position="397"/>
        <end position="419"/>
    </location>
</feature>
<feature type="compositionally biased region" description="Basic and acidic residues" evidence="1">
    <location>
        <begin position="355"/>
        <end position="364"/>
    </location>
</feature>